<dbReference type="Gene3D" id="1.20.1440.60">
    <property type="entry name" value="23S rRNA-intervening sequence"/>
    <property type="match status" value="1"/>
</dbReference>
<gene>
    <name evidence="1" type="ORF">SAMN05878281_3511</name>
</gene>
<dbReference type="EMBL" id="LT670848">
    <property type="protein sequence ID" value="SHN08446.1"/>
    <property type="molecule type" value="Genomic_DNA"/>
</dbReference>
<dbReference type="PANTHER" id="PTHR38471:SF2">
    <property type="entry name" value="FOUR HELIX BUNDLE PROTEIN"/>
    <property type="match status" value="1"/>
</dbReference>
<dbReference type="Proteomes" id="UP000190235">
    <property type="component" value="Chromosome I"/>
</dbReference>
<dbReference type="InterPro" id="IPR036583">
    <property type="entry name" value="23S_rRNA_IVS_sf"/>
</dbReference>
<keyword evidence="2" id="KW-1185">Reference proteome</keyword>
<dbReference type="SUPFAM" id="SSF158446">
    <property type="entry name" value="IVS-encoded protein-like"/>
    <property type="match status" value="1"/>
</dbReference>
<dbReference type="NCBIfam" id="TIGR02436">
    <property type="entry name" value="four helix bundle protein"/>
    <property type="match status" value="1"/>
</dbReference>
<reference evidence="2" key="1">
    <citation type="submission" date="2016-11" db="EMBL/GenBank/DDBJ databases">
        <authorList>
            <person name="Varghese N."/>
            <person name="Submissions S."/>
        </authorList>
    </citation>
    <scope>NUCLEOTIDE SEQUENCE [LARGE SCALE GENOMIC DNA]</scope>
    <source>
        <strain evidence="2">ACAM 48</strain>
    </source>
</reference>
<sequence>MNNFSEVHIMKNDLIKRSNIFAHKCVKLAINLPKNKLGSHIEGQLIRCSTSVAANYRAVCLGQSKKAFISKLGIVIEEADECIFWIEFAKDENLINEENSKELIVEAKELTSIFIASRITSVRNLNSGK</sequence>
<evidence type="ECO:0000313" key="2">
    <source>
        <dbReference type="Proteomes" id="UP000190235"/>
    </source>
</evidence>
<dbReference type="PANTHER" id="PTHR38471">
    <property type="entry name" value="FOUR HELIX BUNDLE PROTEIN"/>
    <property type="match status" value="1"/>
</dbReference>
<dbReference type="PIRSF" id="PIRSF035652">
    <property type="entry name" value="CHP02436"/>
    <property type="match status" value="1"/>
</dbReference>
<dbReference type="AlphaFoldDB" id="A0A1M7NWQ5"/>
<proteinExistence type="predicted"/>
<name>A0A1M7NWQ5_9FLAO</name>
<evidence type="ECO:0000313" key="1">
    <source>
        <dbReference type="EMBL" id="SHN08446.1"/>
    </source>
</evidence>
<dbReference type="InterPro" id="IPR012657">
    <property type="entry name" value="23S_rRNA-intervening_sequence"/>
</dbReference>
<protein>
    <submittedName>
        <fullName evidence="1">Four helix bundle protein</fullName>
    </submittedName>
</protein>
<organism evidence="1 2">
    <name type="scientific">Salegentibacter salegens</name>
    <dbReference type="NCBI Taxonomy" id="143223"/>
    <lineage>
        <taxon>Bacteria</taxon>
        <taxon>Pseudomonadati</taxon>
        <taxon>Bacteroidota</taxon>
        <taxon>Flavobacteriia</taxon>
        <taxon>Flavobacteriales</taxon>
        <taxon>Flavobacteriaceae</taxon>
        <taxon>Salegentibacter</taxon>
    </lineage>
</organism>
<dbReference type="STRING" id="143223.SAMN05878281_3511"/>
<dbReference type="Pfam" id="PF05635">
    <property type="entry name" value="23S_rRNA_IVP"/>
    <property type="match status" value="1"/>
</dbReference>
<accession>A0A1M7NWQ5</accession>